<dbReference type="Pfam" id="PF03931">
    <property type="entry name" value="Skp1_POZ"/>
    <property type="match status" value="1"/>
</dbReference>
<dbReference type="EMBL" id="BSXN01002594">
    <property type="protein sequence ID" value="GME77065.1"/>
    <property type="molecule type" value="Genomic_DNA"/>
</dbReference>
<evidence type="ECO:0000256" key="2">
    <source>
        <dbReference type="ARBA" id="ARBA00009993"/>
    </source>
</evidence>
<evidence type="ECO:0000256" key="1">
    <source>
        <dbReference type="ARBA" id="ARBA00004123"/>
    </source>
</evidence>
<dbReference type="InterPro" id="IPR039948">
    <property type="entry name" value="ELC1"/>
</dbReference>
<dbReference type="InterPro" id="IPR011333">
    <property type="entry name" value="SKP1/BTB/POZ_sf"/>
</dbReference>
<dbReference type="Gene3D" id="3.30.710.10">
    <property type="entry name" value="Potassium Channel Kv1.1, Chain A"/>
    <property type="match status" value="1"/>
</dbReference>
<dbReference type="CDD" id="cd18321">
    <property type="entry name" value="BTB_POZ_EloC"/>
    <property type="match status" value="1"/>
</dbReference>
<dbReference type="InterPro" id="IPR001232">
    <property type="entry name" value="SKP1-like"/>
</dbReference>
<evidence type="ECO:0000256" key="4">
    <source>
        <dbReference type="ARBA" id="ARBA00023242"/>
    </source>
</evidence>
<dbReference type="OrthoDB" id="249087at2759"/>
<dbReference type="PANTHER" id="PTHR20648">
    <property type="entry name" value="ELONGIN-C"/>
    <property type="match status" value="1"/>
</dbReference>
<reference evidence="6" key="1">
    <citation type="submission" date="2023-04" db="EMBL/GenBank/DDBJ databases">
        <title>Candida boidinii NBRC 10035.</title>
        <authorList>
            <person name="Ichikawa N."/>
            <person name="Sato H."/>
            <person name="Tonouchi N."/>
        </authorList>
    </citation>
    <scope>NUCLEOTIDE SEQUENCE</scope>
    <source>
        <strain evidence="6">NBRC 10035</strain>
    </source>
</reference>
<comment type="similarity">
    <text evidence="2">Belongs to the SKP1 family.</text>
</comment>
<comment type="caution">
    <text evidence="6">The sequence shown here is derived from an EMBL/GenBank/DDBJ whole genome shotgun (WGS) entry which is preliminary data.</text>
</comment>
<evidence type="ECO:0000256" key="3">
    <source>
        <dbReference type="ARBA" id="ARBA00021347"/>
    </source>
</evidence>
<gene>
    <name evidence="6" type="ORF">Cboi02_000541300</name>
</gene>
<protein>
    <recommendedName>
        <fullName evidence="3">Elongin-C</fullName>
    </recommendedName>
</protein>
<dbReference type="GO" id="GO:0005634">
    <property type="term" value="C:nucleus"/>
    <property type="evidence" value="ECO:0007669"/>
    <property type="project" value="UniProtKB-SubCell"/>
</dbReference>
<dbReference type="AlphaFoldDB" id="A0A9W6WKR1"/>
<keyword evidence="4" id="KW-0539">Nucleus</keyword>
<evidence type="ECO:0000259" key="5">
    <source>
        <dbReference type="Pfam" id="PF03931"/>
    </source>
</evidence>
<sequence length="104" mass="11719">MSDSEDQEETSKFITLVSNDGFSYVITKDAANVSGTLKGMLSTPFQESETNKIVLHELDSLLLEKVIEYLYYNLKYSNQVDVPEFDIPTEMALELLVAADFLDV</sequence>
<dbReference type="InterPro" id="IPR016073">
    <property type="entry name" value="Skp1_comp_POZ"/>
</dbReference>
<feature type="domain" description="SKP1 component POZ" evidence="5">
    <location>
        <begin position="12"/>
        <end position="74"/>
    </location>
</feature>
<proteinExistence type="inferred from homology"/>
<comment type="subcellular location">
    <subcellularLocation>
        <location evidence="1">Nucleus</location>
    </subcellularLocation>
</comment>
<name>A0A9W6WKR1_CANBO</name>
<dbReference type="FunFam" id="3.30.710.10:FF:000035">
    <property type="entry name" value="Elongin C transcription elongation factor"/>
    <property type="match status" value="1"/>
</dbReference>
<keyword evidence="7" id="KW-1185">Reference proteome</keyword>
<dbReference type="SUPFAM" id="SSF54695">
    <property type="entry name" value="POZ domain"/>
    <property type="match status" value="1"/>
</dbReference>
<dbReference type="Proteomes" id="UP001165120">
    <property type="component" value="Unassembled WGS sequence"/>
</dbReference>
<evidence type="ECO:0000313" key="6">
    <source>
        <dbReference type="EMBL" id="GME77065.1"/>
    </source>
</evidence>
<dbReference type="SMART" id="SM00512">
    <property type="entry name" value="Skp1"/>
    <property type="match status" value="1"/>
</dbReference>
<evidence type="ECO:0000313" key="7">
    <source>
        <dbReference type="Proteomes" id="UP001165120"/>
    </source>
</evidence>
<accession>A0A9W6WKR1</accession>
<organism evidence="6 7">
    <name type="scientific">Candida boidinii</name>
    <name type="common">Yeast</name>
    <dbReference type="NCBI Taxonomy" id="5477"/>
    <lineage>
        <taxon>Eukaryota</taxon>
        <taxon>Fungi</taxon>
        <taxon>Dikarya</taxon>
        <taxon>Ascomycota</taxon>
        <taxon>Saccharomycotina</taxon>
        <taxon>Pichiomycetes</taxon>
        <taxon>Pichiales</taxon>
        <taxon>Pichiaceae</taxon>
        <taxon>Ogataea</taxon>
        <taxon>Ogataea/Candida clade</taxon>
    </lineage>
</organism>
<dbReference type="GO" id="GO:0006511">
    <property type="term" value="P:ubiquitin-dependent protein catabolic process"/>
    <property type="evidence" value="ECO:0007669"/>
    <property type="project" value="InterPro"/>
</dbReference>